<proteinExistence type="predicted"/>
<feature type="chain" id="PRO_5025449153" evidence="2">
    <location>
        <begin position="26"/>
        <end position="399"/>
    </location>
</feature>
<evidence type="ECO:0000313" key="3">
    <source>
        <dbReference type="EMBL" id="KAF2177165.1"/>
    </source>
</evidence>
<organism evidence="3 4">
    <name type="scientific">Zopfia rhizophila CBS 207.26</name>
    <dbReference type="NCBI Taxonomy" id="1314779"/>
    <lineage>
        <taxon>Eukaryota</taxon>
        <taxon>Fungi</taxon>
        <taxon>Dikarya</taxon>
        <taxon>Ascomycota</taxon>
        <taxon>Pezizomycotina</taxon>
        <taxon>Dothideomycetes</taxon>
        <taxon>Dothideomycetes incertae sedis</taxon>
        <taxon>Zopfiaceae</taxon>
        <taxon>Zopfia</taxon>
    </lineage>
</organism>
<protein>
    <submittedName>
        <fullName evidence="3">Uncharacterized protein</fullName>
    </submittedName>
</protein>
<feature type="region of interest" description="Disordered" evidence="1">
    <location>
        <begin position="252"/>
        <end position="384"/>
    </location>
</feature>
<keyword evidence="2" id="KW-0732">Signal</keyword>
<sequence length="399" mass="41824">MVYSRMISIAYLYPLFLATIRLCSAIPDDPNATPAPSPFPTGEADNPHVAAIAEYGLTFECYERDDGLGMCFEKQCQEACGVADDRIPQGCVQDGVSPKLKREDEMAVRSSVSCMIDKPWQSLDGSGEPNRGHCRCNDAAIAIIGDFFVDSVQKIGEIMEKFVCPGLLALDIVINAGISAIPGVGQAITAGMKVSIQVAKAVKVAYEGMDAASAFADIMIGGVVPSLAQAAGCKIGIPSRTDLMKKAYPPLSDVPDSVVPGVNPDDLPCGRGGGRKKPNGKCEREDGDSGPSNGPNSLPQNTQKTPSQTNAPSETNSPSPTGSQGSPSNSAQSLSSANSNSDSKPGSITTTDSISSSTVSACRRRTRTRQHPIMQRAFTDTPEPLSATSFVTSLAVSRS</sequence>
<feature type="compositionally biased region" description="Low complexity" evidence="1">
    <location>
        <begin position="252"/>
        <end position="266"/>
    </location>
</feature>
<name>A0A6A6DDI2_9PEZI</name>
<dbReference type="OrthoDB" id="3762642at2759"/>
<reference evidence="3" key="1">
    <citation type="journal article" date="2020" name="Stud. Mycol.">
        <title>101 Dothideomycetes genomes: a test case for predicting lifestyles and emergence of pathogens.</title>
        <authorList>
            <person name="Haridas S."/>
            <person name="Albert R."/>
            <person name="Binder M."/>
            <person name="Bloem J."/>
            <person name="Labutti K."/>
            <person name="Salamov A."/>
            <person name="Andreopoulos B."/>
            <person name="Baker S."/>
            <person name="Barry K."/>
            <person name="Bills G."/>
            <person name="Bluhm B."/>
            <person name="Cannon C."/>
            <person name="Castanera R."/>
            <person name="Culley D."/>
            <person name="Daum C."/>
            <person name="Ezra D."/>
            <person name="Gonzalez J."/>
            <person name="Henrissat B."/>
            <person name="Kuo A."/>
            <person name="Liang C."/>
            <person name="Lipzen A."/>
            <person name="Lutzoni F."/>
            <person name="Magnuson J."/>
            <person name="Mondo S."/>
            <person name="Nolan M."/>
            <person name="Ohm R."/>
            <person name="Pangilinan J."/>
            <person name="Park H.-J."/>
            <person name="Ramirez L."/>
            <person name="Alfaro M."/>
            <person name="Sun H."/>
            <person name="Tritt A."/>
            <person name="Yoshinaga Y."/>
            <person name="Zwiers L.-H."/>
            <person name="Turgeon B."/>
            <person name="Goodwin S."/>
            <person name="Spatafora J."/>
            <person name="Crous P."/>
            <person name="Grigoriev I."/>
        </authorList>
    </citation>
    <scope>NUCLEOTIDE SEQUENCE</scope>
    <source>
        <strain evidence="3">CBS 207.26</strain>
    </source>
</reference>
<feature type="compositionally biased region" description="Low complexity" evidence="1">
    <location>
        <begin position="315"/>
        <end position="360"/>
    </location>
</feature>
<dbReference type="Proteomes" id="UP000800200">
    <property type="component" value="Unassembled WGS sequence"/>
</dbReference>
<feature type="signal peptide" evidence="2">
    <location>
        <begin position="1"/>
        <end position="25"/>
    </location>
</feature>
<keyword evidence="4" id="KW-1185">Reference proteome</keyword>
<evidence type="ECO:0000256" key="2">
    <source>
        <dbReference type="SAM" id="SignalP"/>
    </source>
</evidence>
<dbReference type="EMBL" id="ML994693">
    <property type="protein sequence ID" value="KAF2177165.1"/>
    <property type="molecule type" value="Genomic_DNA"/>
</dbReference>
<gene>
    <name evidence="3" type="ORF">K469DRAFT_810125</name>
</gene>
<dbReference type="AlphaFoldDB" id="A0A6A6DDI2"/>
<evidence type="ECO:0000256" key="1">
    <source>
        <dbReference type="SAM" id="MobiDB-lite"/>
    </source>
</evidence>
<accession>A0A6A6DDI2</accession>
<evidence type="ECO:0000313" key="4">
    <source>
        <dbReference type="Proteomes" id="UP000800200"/>
    </source>
</evidence>
<feature type="compositionally biased region" description="Polar residues" evidence="1">
    <location>
        <begin position="290"/>
        <end position="314"/>
    </location>
</feature>